<accession>A0A1H9UEN0</accession>
<dbReference type="STRING" id="1601833.SAMN05518684_107147"/>
<gene>
    <name evidence="1" type="ORF">SAMN05518684_107147</name>
</gene>
<dbReference type="EMBL" id="FOGT01000007">
    <property type="protein sequence ID" value="SES07513.1"/>
    <property type="molecule type" value="Genomic_DNA"/>
</dbReference>
<protein>
    <submittedName>
        <fullName evidence="1">Uncharacterized protein</fullName>
    </submittedName>
</protein>
<dbReference type="Proteomes" id="UP000198571">
    <property type="component" value="Unassembled WGS sequence"/>
</dbReference>
<sequence length="60" mass="7114">MSYTHEELTKRLEERITHSKKGRLNIINKEIPFQEGRAGLDPRVKRFLTNEADPNIRRPI</sequence>
<organism evidence="1 2">
    <name type="scientific">Salipaludibacillus aurantiacus</name>
    <dbReference type="NCBI Taxonomy" id="1601833"/>
    <lineage>
        <taxon>Bacteria</taxon>
        <taxon>Bacillati</taxon>
        <taxon>Bacillota</taxon>
        <taxon>Bacilli</taxon>
        <taxon>Bacillales</taxon>
        <taxon>Bacillaceae</taxon>
    </lineage>
</organism>
<evidence type="ECO:0000313" key="1">
    <source>
        <dbReference type="EMBL" id="SES07513.1"/>
    </source>
</evidence>
<evidence type="ECO:0000313" key="2">
    <source>
        <dbReference type="Proteomes" id="UP000198571"/>
    </source>
</evidence>
<dbReference type="OrthoDB" id="9815425at2"/>
<reference evidence="2" key="1">
    <citation type="submission" date="2016-10" db="EMBL/GenBank/DDBJ databases">
        <authorList>
            <person name="Varghese N."/>
            <person name="Submissions S."/>
        </authorList>
    </citation>
    <scope>NUCLEOTIDE SEQUENCE [LARGE SCALE GENOMIC DNA]</scope>
    <source>
        <strain evidence="2">S9</strain>
    </source>
</reference>
<dbReference type="RefSeq" id="WP_093051508.1">
    <property type="nucleotide sequence ID" value="NZ_FOGT01000007.1"/>
</dbReference>
<keyword evidence="2" id="KW-1185">Reference proteome</keyword>
<name>A0A1H9UEN0_9BACI</name>
<proteinExistence type="predicted"/>
<dbReference type="AlphaFoldDB" id="A0A1H9UEN0"/>